<dbReference type="EMBL" id="CP003731">
    <property type="protein sequence ID" value="AFO51752.1"/>
    <property type="molecule type" value="Genomic_DNA"/>
</dbReference>
<dbReference type="AlphaFoldDB" id="I7C5G8"/>
<dbReference type="Proteomes" id="UP000006502">
    <property type="component" value="Chromosome"/>
</dbReference>
<gene>
    <name evidence="1" type="ordered locus">MHLP_00860</name>
</gene>
<name>I7C5G8_MYCHA</name>
<dbReference type="HOGENOM" id="CLU_117600_0_0_14"/>
<reference evidence="1 2" key="1">
    <citation type="journal article" date="2012" name="J. Bacteriol.">
        <title>Genome Sequence of "Candidatus Mycoplasma haemolamae" Strain Purdue, a Red Blood Cell Pathogen of Alpacas (Vicugna pacos) and Llamas (Lama glama).</title>
        <authorList>
            <person name="Guimaraes A.M."/>
            <person name="Toth B."/>
            <person name="Santos A.P."/>
            <person name="do Nascimento N.C."/>
            <person name="Kritchevsky J.E."/>
            <person name="Messick J.B."/>
        </authorList>
    </citation>
    <scope>NUCLEOTIDE SEQUENCE [LARGE SCALE GENOMIC DNA]</scope>
    <source>
        <strain evidence="1 2">Purdue</strain>
    </source>
</reference>
<sequence>MLLRNIFVKLVAPATLAGSAVGGGGYFVAQYLFPVSEIQEGQEPKTNSQISNQIGVTEESTLVAKQSPQPEALAKGSFEVFLSSEGGRKEVLKCKSPQLSDNQHYNISLWKKSDDSAELTCGLSDSPQPGITLRIKDPERKDEEDLEASGSISGLECTTFEGEGAKVFTCTFRGSEGINMKLEETQAESKIVFVVNKESNT</sequence>
<proteinExistence type="predicted"/>
<evidence type="ECO:0000313" key="2">
    <source>
        <dbReference type="Proteomes" id="UP000006502"/>
    </source>
</evidence>
<evidence type="ECO:0000313" key="1">
    <source>
        <dbReference type="EMBL" id="AFO51752.1"/>
    </source>
</evidence>
<protein>
    <submittedName>
        <fullName evidence="1">Uncharacterized protein</fullName>
    </submittedName>
</protein>
<accession>I7C5G8</accession>
<dbReference type="KEGG" id="mhl:MHLP_00860"/>
<keyword evidence="2" id="KW-1185">Reference proteome</keyword>
<reference evidence="2" key="2">
    <citation type="submission" date="2012-07" db="EMBL/GenBank/DDBJ databases">
        <title>Complete genome sequence of 'Candidatus Mycoplasma haemolamae'.</title>
        <authorList>
            <person name="Guimaraes A.M.S."/>
            <person name="Toth B."/>
            <person name="Santos A.P."/>
            <person name="Nascimento N.C."/>
            <person name="Sojka J.E."/>
            <person name="Messick J.B."/>
        </authorList>
    </citation>
    <scope>NUCLEOTIDE SEQUENCE [LARGE SCALE GENOMIC DNA]</scope>
    <source>
        <strain evidence="2">Purdue</strain>
    </source>
</reference>
<organism evidence="1 2">
    <name type="scientific">Mycoplasma haematolamae (strain Purdue)</name>
    <dbReference type="NCBI Taxonomy" id="1212765"/>
    <lineage>
        <taxon>Bacteria</taxon>
        <taxon>Bacillati</taxon>
        <taxon>Mycoplasmatota</taxon>
        <taxon>Mollicutes</taxon>
        <taxon>Mycoplasmataceae</taxon>
        <taxon>Mycoplasma</taxon>
    </lineage>
</organism>
<dbReference type="STRING" id="1212765.MHLP_00860"/>
<dbReference type="PATRIC" id="fig|1212765.3.peg.197"/>